<dbReference type="Proteomes" id="UP000016464">
    <property type="component" value="Unassembled WGS sequence"/>
</dbReference>
<evidence type="ECO:0000313" key="2">
    <source>
        <dbReference type="Proteomes" id="UP000016464"/>
    </source>
</evidence>
<gene>
    <name evidence="1" type="ORF">M467_12190</name>
</gene>
<reference evidence="1 2" key="1">
    <citation type="journal article" date="2013" name="Genome Announc.">
        <title>Draft Genome Sequence of Exiguobacterium pavilionensis Strain RW-2, with Wide Thermal, Salinity, and pH Tolerance, Isolated from Modern Freshwater Microbialites.</title>
        <authorList>
            <person name="White R.A.III."/>
            <person name="Grassa C.J."/>
            <person name="Suttle C.A."/>
        </authorList>
    </citation>
    <scope>NUCLEOTIDE SEQUENCE [LARGE SCALE GENOMIC DNA]</scope>
    <source>
        <strain evidence="1 2">RW-2</strain>
    </source>
</reference>
<dbReference type="EMBL" id="ATCL01000012">
    <property type="protein sequence ID" value="ERG68041.1"/>
    <property type="molecule type" value="Genomic_DNA"/>
</dbReference>
<comment type="caution">
    <text evidence="1">The sequence shown here is derived from an EMBL/GenBank/DDBJ whole genome shotgun (WGS) entry which is preliminary data.</text>
</comment>
<evidence type="ECO:0000313" key="1">
    <source>
        <dbReference type="EMBL" id="ERG68041.1"/>
    </source>
</evidence>
<name>U1N241_9BACL</name>
<dbReference type="AlphaFoldDB" id="U1N241"/>
<proteinExistence type="predicted"/>
<protein>
    <submittedName>
        <fullName evidence="1">Uncharacterized protein</fullName>
    </submittedName>
</protein>
<keyword evidence="2" id="KW-1185">Reference proteome</keyword>
<accession>U1N241</accession>
<dbReference type="PATRIC" id="fig|1345023.5.peg.639"/>
<dbReference type="eggNOG" id="ENOG5033YMU">
    <property type="taxonomic scope" value="Bacteria"/>
</dbReference>
<sequence>MDHQSEVSWLARQLEKHMLEDEPSIWKAMREADFKDTRRYNDGIRQVYIVGEPDVLGEYTNLFDTVPTSMGRIQSREDHPILQWMTVHYYLPLDLDEIPTGVRVNLFVEERLPTWSRPLFQAETVAKVVSKKKIKTLARLTRVTNSLYEEMTIDHLMDDFLPMESVEKVSEELFPDVPRQHLIRLSTLTEPHELSEVMDLAAADMLNTYWLQNRPSFPEWMPILVREVAQFLTIKSSNAQGEELIEQLKRWGEREKRIDGK</sequence>
<organism evidence="1 2">
    <name type="scientific">Exiguobacterium chiriqhucha RW-2</name>
    <dbReference type="NCBI Taxonomy" id="1345023"/>
    <lineage>
        <taxon>Bacteria</taxon>
        <taxon>Bacillati</taxon>
        <taxon>Bacillota</taxon>
        <taxon>Bacilli</taxon>
        <taxon>Bacillales</taxon>
        <taxon>Bacillales Family XII. Incertae Sedis</taxon>
        <taxon>Exiguobacterium</taxon>
    </lineage>
</organism>
<dbReference type="OrthoDB" id="2989110at2"/>
<dbReference type="RefSeq" id="WP_021065801.1">
    <property type="nucleotide sequence ID" value="NZ_ATCL01000012.1"/>
</dbReference>